<accession>A0A369K2E0</accession>
<evidence type="ECO:0000313" key="3">
    <source>
        <dbReference type="Proteomes" id="UP000076154"/>
    </source>
</evidence>
<gene>
    <name evidence="2" type="ORF">Hypma_015489</name>
</gene>
<proteinExistence type="predicted"/>
<protein>
    <submittedName>
        <fullName evidence="2">Uncharacterized protein</fullName>
    </submittedName>
</protein>
<dbReference type="EMBL" id="LUEZ02000010">
    <property type="protein sequence ID" value="RDB28799.1"/>
    <property type="molecule type" value="Genomic_DNA"/>
</dbReference>
<feature type="transmembrane region" description="Helical" evidence="1">
    <location>
        <begin position="12"/>
        <end position="35"/>
    </location>
</feature>
<name>A0A369K2E0_HYPMA</name>
<keyword evidence="3" id="KW-1185">Reference proteome</keyword>
<keyword evidence="1" id="KW-0472">Membrane</keyword>
<keyword evidence="1" id="KW-0812">Transmembrane</keyword>
<sequence length="227" mass="24361">MIAGLSKAVVLYLAPLLTLTTIVLSVIVFLSPVIILHDQVALLTVTPLKGLDGPSVFLGLLGSCSRLSNSAPLNCTAPTISPVFDVSALPENAPSRLLSAPAASTPAFIAIAIAFSMSFFITFTLVSFRHKMGSRIGGAFEKPLFQHLSAWIGFFGFLIGLTSFLIVRMWFGKAVQDFNDSIEFQRSQAPKLVAAEGNAFTMMWVAYAFYAVPIIVSLAKLNVKASK</sequence>
<dbReference type="Proteomes" id="UP000076154">
    <property type="component" value="Unassembled WGS sequence"/>
</dbReference>
<dbReference type="AlphaFoldDB" id="A0A369K2E0"/>
<comment type="caution">
    <text evidence="2">The sequence shown here is derived from an EMBL/GenBank/DDBJ whole genome shotgun (WGS) entry which is preliminary data.</text>
</comment>
<evidence type="ECO:0000313" key="2">
    <source>
        <dbReference type="EMBL" id="RDB28799.1"/>
    </source>
</evidence>
<feature type="transmembrane region" description="Helical" evidence="1">
    <location>
        <begin position="204"/>
        <end position="223"/>
    </location>
</feature>
<reference evidence="2" key="1">
    <citation type="submission" date="2018-04" db="EMBL/GenBank/DDBJ databases">
        <title>Whole genome sequencing of Hypsizygus marmoreus.</title>
        <authorList>
            <person name="Choi I.-G."/>
            <person name="Min B."/>
            <person name="Kim J.-G."/>
            <person name="Kim S."/>
            <person name="Oh Y.-L."/>
            <person name="Kong W.-S."/>
            <person name="Park H."/>
            <person name="Jeong J."/>
            <person name="Song E.-S."/>
        </authorList>
    </citation>
    <scope>NUCLEOTIDE SEQUENCE [LARGE SCALE GENOMIC DNA]</scope>
    <source>
        <strain evidence="2">51987-8</strain>
    </source>
</reference>
<evidence type="ECO:0000256" key="1">
    <source>
        <dbReference type="SAM" id="Phobius"/>
    </source>
</evidence>
<organism evidence="2 3">
    <name type="scientific">Hypsizygus marmoreus</name>
    <name type="common">White beech mushroom</name>
    <name type="synonym">Agaricus marmoreus</name>
    <dbReference type="NCBI Taxonomy" id="39966"/>
    <lineage>
        <taxon>Eukaryota</taxon>
        <taxon>Fungi</taxon>
        <taxon>Dikarya</taxon>
        <taxon>Basidiomycota</taxon>
        <taxon>Agaricomycotina</taxon>
        <taxon>Agaricomycetes</taxon>
        <taxon>Agaricomycetidae</taxon>
        <taxon>Agaricales</taxon>
        <taxon>Tricholomatineae</taxon>
        <taxon>Lyophyllaceae</taxon>
        <taxon>Hypsizygus</taxon>
    </lineage>
</organism>
<feature type="transmembrane region" description="Helical" evidence="1">
    <location>
        <begin position="148"/>
        <end position="171"/>
    </location>
</feature>
<dbReference type="InParanoid" id="A0A369K2E0"/>
<feature type="transmembrane region" description="Helical" evidence="1">
    <location>
        <begin position="107"/>
        <end position="128"/>
    </location>
</feature>
<dbReference type="OrthoDB" id="2575000at2759"/>
<keyword evidence="1" id="KW-1133">Transmembrane helix</keyword>